<reference evidence="1" key="3">
    <citation type="submission" date="2025-09" db="UniProtKB">
        <authorList>
            <consortium name="Ensembl"/>
        </authorList>
    </citation>
    <scope>IDENTIFICATION</scope>
</reference>
<dbReference type="GO" id="GO:0005829">
    <property type="term" value="C:cytosol"/>
    <property type="evidence" value="ECO:0007669"/>
    <property type="project" value="TreeGrafter"/>
</dbReference>
<dbReference type="GO" id="GO:0000724">
    <property type="term" value="P:double-strand break repair via homologous recombination"/>
    <property type="evidence" value="ECO:0007669"/>
    <property type="project" value="InterPro"/>
</dbReference>
<gene>
    <name evidence="1" type="primary">AP5S1</name>
</gene>
<protein>
    <submittedName>
        <fullName evidence="1">Adaptor related protein complex 5 subunit sigma 1</fullName>
    </submittedName>
</protein>
<dbReference type="PANTHER" id="PTHR16120:SF0">
    <property type="entry name" value="AP-5 COMPLEX SUBUNIT SIGMA-1"/>
    <property type="match status" value="1"/>
</dbReference>
<reference evidence="1 2" key="1">
    <citation type="journal article" date="2019" name="Proc. Natl. Acad. Sci. U.S.A.">
        <title>Regulatory changes in pterin and carotenoid genes underlie balanced color polymorphisms in the wall lizard.</title>
        <authorList>
            <person name="Andrade P."/>
            <person name="Pinho C."/>
            <person name="Perez I de Lanuza G."/>
            <person name="Afonso S."/>
            <person name="Brejcha J."/>
            <person name="Rubin C.J."/>
            <person name="Wallerman O."/>
            <person name="Pereira P."/>
            <person name="Sabatino S.J."/>
            <person name="Bellati A."/>
            <person name="Pellitteri-Rosa D."/>
            <person name="Bosakova Z."/>
            <person name="Bunikis I."/>
            <person name="Carretero M.A."/>
            <person name="Feiner N."/>
            <person name="Marsik P."/>
            <person name="Pauperio F."/>
            <person name="Salvi D."/>
            <person name="Soler L."/>
            <person name="While G.M."/>
            <person name="Uller T."/>
            <person name="Font E."/>
            <person name="Andersson L."/>
            <person name="Carneiro M."/>
        </authorList>
    </citation>
    <scope>NUCLEOTIDE SEQUENCE</scope>
</reference>
<accession>A0A670IVX3</accession>
<dbReference type="InterPro" id="IPR029392">
    <property type="entry name" value="AP-5_subunit_s1"/>
</dbReference>
<dbReference type="AlphaFoldDB" id="A0A670IVX3"/>
<dbReference type="GO" id="GO:0016197">
    <property type="term" value="P:endosomal transport"/>
    <property type="evidence" value="ECO:0007669"/>
    <property type="project" value="InterPro"/>
</dbReference>
<dbReference type="GO" id="GO:0005764">
    <property type="term" value="C:lysosome"/>
    <property type="evidence" value="ECO:0007669"/>
    <property type="project" value="TreeGrafter"/>
</dbReference>
<organism evidence="1 2">
    <name type="scientific">Podarcis muralis</name>
    <name type="common">Wall lizard</name>
    <name type="synonym">Lacerta muralis</name>
    <dbReference type="NCBI Taxonomy" id="64176"/>
    <lineage>
        <taxon>Eukaryota</taxon>
        <taxon>Metazoa</taxon>
        <taxon>Chordata</taxon>
        <taxon>Craniata</taxon>
        <taxon>Vertebrata</taxon>
        <taxon>Euteleostomi</taxon>
        <taxon>Lepidosauria</taxon>
        <taxon>Squamata</taxon>
        <taxon>Bifurcata</taxon>
        <taxon>Unidentata</taxon>
        <taxon>Episquamata</taxon>
        <taxon>Laterata</taxon>
        <taxon>Lacertibaenia</taxon>
        <taxon>Lacertidae</taxon>
        <taxon>Podarcis</taxon>
    </lineage>
</organism>
<dbReference type="Pfam" id="PF15001">
    <property type="entry name" value="AP-5_subunit_s1"/>
    <property type="match status" value="1"/>
</dbReference>
<dbReference type="Ensembl" id="ENSPMRT00000016997.1">
    <property type="protein sequence ID" value="ENSPMRP00000015921.1"/>
    <property type="gene ID" value="ENSPMRG00000010640.1"/>
</dbReference>
<evidence type="ECO:0000313" key="1">
    <source>
        <dbReference type="Ensembl" id="ENSPMRP00000015921.1"/>
    </source>
</evidence>
<name>A0A670IVX3_PODMU</name>
<evidence type="ECO:0000313" key="2">
    <source>
        <dbReference type="Proteomes" id="UP000472272"/>
    </source>
</evidence>
<proteinExistence type="predicted"/>
<sequence length="323" mass="36087">MERFDLLAVHGTLLKSLLQHHNSKASILRRSAFLMVQLSLPNITTGETRALTIRTFVGKVMSLLFKILSRFVIAFLPRSRHLLMYGKKAYVKKTIKNYGKKSLLLYRLSYPMFSPALRSAQPPAMVHAFFIQTLGCRPGEEAGCCRVLYSRVFGPEGLEDAGPQDREKERLRKKEQILAVARQVESACKLHQQASGKPQSEHLAQLPDEPVSLQDAPSGVFRLPMGDPFSEDKTVLWLGIQCLGFALVCDPHENLLLAESTLKHLAKTLVDHLKLLSSGSDVVLKADRTEVLLHKFLPHGQLLFLNDQFVLGLEREASAALGK</sequence>
<keyword evidence="2" id="KW-1185">Reference proteome</keyword>
<dbReference type="OMA" id="HGQMLFL"/>
<reference evidence="1" key="2">
    <citation type="submission" date="2025-08" db="UniProtKB">
        <authorList>
            <consortium name="Ensembl"/>
        </authorList>
    </citation>
    <scope>IDENTIFICATION</scope>
</reference>
<dbReference type="GO" id="GO:0005770">
    <property type="term" value="C:late endosome"/>
    <property type="evidence" value="ECO:0007669"/>
    <property type="project" value="TreeGrafter"/>
</dbReference>
<dbReference type="GO" id="GO:0030119">
    <property type="term" value="C:AP-type membrane coat adaptor complex"/>
    <property type="evidence" value="ECO:0007669"/>
    <property type="project" value="InterPro"/>
</dbReference>
<dbReference type="GeneTree" id="ENSGT00390000013178"/>
<dbReference type="Proteomes" id="UP000472272">
    <property type="component" value="Chromosome 9"/>
</dbReference>
<dbReference type="PANTHER" id="PTHR16120">
    <property type="entry name" value="AP-5 COMPLEX SUBUNIT SIGMA-1"/>
    <property type="match status" value="1"/>
</dbReference>